<reference evidence="1 2" key="1">
    <citation type="journal article" date="2015" name="Sci. Rep.">
        <title>Functional and structural properties of a novel cellulosome-like multienzyme complex: efficient glycoside hydrolysis of water-insoluble 7-xylosyl-10-deacetylpaclitaxel.</title>
        <authorList>
            <person name="Dou T.Y."/>
            <person name="Luan H.W."/>
            <person name="Ge G.B."/>
            <person name="Dong M.M."/>
            <person name="Zou H.F."/>
            <person name="He Y.Q."/>
            <person name="Cui P."/>
            <person name="Wang J.Y."/>
            <person name="Hao D.C."/>
            <person name="Yang S.L."/>
            <person name="Yang L."/>
        </authorList>
    </citation>
    <scope>NUCLEOTIDE SEQUENCE [LARGE SCALE GENOMIC DNA]</scope>
    <source>
        <strain evidence="1 2">F16</strain>
    </source>
</reference>
<name>A0A0M0F550_CELCE</name>
<dbReference type="EMBL" id="ATNL01000011">
    <property type="protein sequence ID" value="KON72618.1"/>
    <property type="molecule type" value="Genomic_DNA"/>
</dbReference>
<evidence type="ECO:0000313" key="2">
    <source>
        <dbReference type="Proteomes" id="UP000037387"/>
    </source>
</evidence>
<accession>A0A0M0F550</accession>
<protein>
    <submittedName>
        <fullName evidence="1">Uncharacterized protein</fullName>
    </submittedName>
</protein>
<organism evidence="1 2">
    <name type="scientific">Cellulosimicrobium cellulans F16</name>
    <dbReference type="NCBI Taxonomy" id="1350482"/>
    <lineage>
        <taxon>Bacteria</taxon>
        <taxon>Bacillati</taxon>
        <taxon>Actinomycetota</taxon>
        <taxon>Actinomycetes</taxon>
        <taxon>Micrococcales</taxon>
        <taxon>Promicromonosporaceae</taxon>
        <taxon>Cellulosimicrobium</taxon>
    </lineage>
</organism>
<gene>
    <name evidence="1" type="ORF">M768_14010</name>
</gene>
<dbReference type="Proteomes" id="UP000037387">
    <property type="component" value="Unassembled WGS sequence"/>
</dbReference>
<dbReference type="AlphaFoldDB" id="A0A0M0F550"/>
<dbReference type="PATRIC" id="fig|1350482.3.peg.3138"/>
<evidence type="ECO:0000313" key="1">
    <source>
        <dbReference type="EMBL" id="KON72618.1"/>
    </source>
</evidence>
<sequence>MPSSVVAESTTPAVLAAELGVSASIVRRWLREHEARNGATWALDDAVAARVRAHFAATAAARAKRPAVCAVDGCDRTAVGRGLCRMHYNRWDRHGSTERLDGADHQRAKTHCPHGHEYTPENTIVYPSDGRRRCRTCRRAARAPLR</sequence>
<proteinExistence type="predicted"/>
<comment type="caution">
    <text evidence="1">The sequence shown here is derived from an EMBL/GenBank/DDBJ whole genome shotgun (WGS) entry which is preliminary data.</text>
</comment>
<keyword evidence="2" id="KW-1185">Reference proteome</keyword>